<dbReference type="GO" id="GO:0016791">
    <property type="term" value="F:phosphatase activity"/>
    <property type="evidence" value="ECO:0007669"/>
    <property type="project" value="TreeGrafter"/>
</dbReference>
<dbReference type="PANTHER" id="PTHR48100">
    <property type="entry name" value="BROAD-SPECIFICITY PHOSPHATASE YOR283W-RELATED"/>
    <property type="match status" value="1"/>
</dbReference>
<dbReference type="Proteomes" id="UP000515703">
    <property type="component" value="Chromosome"/>
</dbReference>
<dbReference type="InterPro" id="IPR013078">
    <property type="entry name" value="His_Pase_superF_clade-1"/>
</dbReference>
<dbReference type="SMART" id="SM00855">
    <property type="entry name" value="PGAM"/>
    <property type="match status" value="1"/>
</dbReference>
<dbReference type="KEGG" id="acht:bsdcttw_35130"/>
<feature type="active site" description="Tele-phosphohistidine intermediate" evidence="1">
    <location>
        <position position="16"/>
    </location>
</feature>
<keyword evidence="4" id="KW-1185">Reference proteome</keyword>
<evidence type="ECO:0000313" key="3">
    <source>
        <dbReference type="EMBL" id="BCK00473.1"/>
    </source>
</evidence>
<organism evidence="3 4">
    <name type="scientific">Anaerocolumna chitinilytica</name>
    <dbReference type="NCBI Taxonomy" id="1727145"/>
    <lineage>
        <taxon>Bacteria</taxon>
        <taxon>Bacillati</taxon>
        <taxon>Bacillota</taxon>
        <taxon>Clostridia</taxon>
        <taxon>Lachnospirales</taxon>
        <taxon>Lachnospiraceae</taxon>
        <taxon>Anaerocolumna</taxon>
    </lineage>
</organism>
<dbReference type="EMBL" id="AP023368">
    <property type="protein sequence ID" value="BCK00473.1"/>
    <property type="molecule type" value="Genomic_DNA"/>
</dbReference>
<dbReference type="AlphaFoldDB" id="A0A7I8DQB0"/>
<evidence type="ECO:0000256" key="1">
    <source>
        <dbReference type="PIRSR" id="PIRSR613078-1"/>
    </source>
</evidence>
<evidence type="ECO:0000313" key="4">
    <source>
        <dbReference type="Proteomes" id="UP000515703"/>
    </source>
</evidence>
<evidence type="ECO:0000256" key="2">
    <source>
        <dbReference type="PIRSR" id="PIRSR613078-2"/>
    </source>
</evidence>
<name>A0A7I8DQB0_9FIRM</name>
<dbReference type="GO" id="GO:0005737">
    <property type="term" value="C:cytoplasm"/>
    <property type="evidence" value="ECO:0007669"/>
    <property type="project" value="TreeGrafter"/>
</dbReference>
<proteinExistence type="predicted"/>
<accession>A0A7I8DQB0</accession>
<protein>
    <submittedName>
        <fullName evidence="3">Phosphoglycerate mutase</fullName>
    </submittedName>
</protein>
<dbReference type="Gene3D" id="3.40.50.1240">
    <property type="entry name" value="Phosphoglycerate mutase-like"/>
    <property type="match status" value="1"/>
</dbReference>
<dbReference type="InterPro" id="IPR050275">
    <property type="entry name" value="PGM_Phosphatase"/>
</dbReference>
<sequence length="216" mass="24623">MFIGTERIMNIYLIRHGRQSSPLCNVNVDLAEEGKKQAHLLGRRLKSYNIDALYSSNLIRAVETAGILNEYLKLDHIIREDIREISFGFLEGKSNDEIEKEFGDFKRKQLLLQEDLPYPGGECGREVFDRAMETVGEIIHSDKSNVAVVTHGGVIRALVSGLLGLDMSKKLLLGISLENTSITHLVYSKDRERFYLQRFNDYAHLEGQDELLRVNL</sequence>
<reference evidence="3 4" key="1">
    <citation type="submission" date="2020-08" db="EMBL/GenBank/DDBJ databases">
        <title>Draft genome sequencing of an Anaerocolumna strain isolated from anoxic soil subjected to BSD treatment.</title>
        <authorList>
            <person name="Uek A."/>
            <person name="Tonouchi A."/>
        </authorList>
    </citation>
    <scope>NUCLEOTIDE SEQUENCE [LARGE SCALE GENOMIC DNA]</scope>
    <source>
        <strain evidence="3 4">CTTW</strain>
    </source>
</reference>
<reference evidence="3 4" key="2">
    <citation type="submission" date="2020-08" db="EMBL/GenBank/DDBJ databases">
        <authorList>
            <person name="Ueki A."/>
            <person name="Tonouchi A."/>
        </authorList>
    </citation>
    <scope>NUCLEOTIDE SEQUENCE [LARGE SCALE GENOMIC DNA]</scope>
    <source>
        <strain evidence="3 4">CTTW</strain>
    </source>
</reference>
<dbReference type="InterPro" id="IPR029033">
    <property type="entry name" value="His_PPase_superfam"/>
</dbReference>
<dbReference type="Pfam" id="PF00300">
    <property type="entry name" value="His_Phos_1"/>
    <property type="match status" value="1"/>
</dbReference>
<dbReference type="SUPFAM" id="SSF53254">
    <property type="entry name" value="Phosphoglycerate mutase-like"/>
    <property type="match status" value="1"/>
</dbReference>
<dbReference type="PANTHER" id="PTHR48100:SF1">
    <property type="entry name" value="HISTIDINE PHOSPHATASE FAMILY PROTEIN-RELATED"/>
    <property type="match status" value="1"/>
</dbReference>
<feature type="active site" description="Proton donor/acceptor" evidence="1">
    <location>
        <position position="84"/>
    </location>
</feature>
<feature type="binding site" evidence="2">
    <location>
        <position position="60"/>
    </location>
    <ligand>
        <name>substrate</name>
    </ligand>
</feature>
<gene>
    <name evidence="3" type="primary">gpmA</name>
    <name evidence="3" type="ORF">bsdcttw_35130</name>
</gene>
<dbReference type="CDD" id="cd07067">
    <property type="entry name" value="HP_PGM_like"/>
    <property type="match status" value="1"/>
</dbReference>